<protein>
    <submittedName>
        <fullName evidence="1">Uncharacterized protein</fullName>
    </submittedName>
</protein>
<evidence type="ECO:0000313" key="2">
    <source>
        <dbReference type="Proteomes" id="UP000218690"/>
    </source>
</evidence>
<dbReference type="EMBL" id="NWBP01000023">
    <property type="protein sequence ID" value="PCC82739.1"/>
    <property type="molecule type" value="Genomic_DNA"/>
</dbReference>
<dbReference type="Proteomes" id="UP000218690">
    <property type="component" value="Unassembled WGS sequence"/>
</dbReference>
<reference evidence="1 2" key="1">
    <citation type="submission" date="2017-09" db="EMBL/GenBank/DDBJ databases">
        <title>Draft Genome Sequence of Corynebacterium accolens AH4003.</title>
        <authorList>
            <person name="Chen Y."/>
            <person name="Oosthuysen W.F."/>
            <person name="Kelley S."/>
            <person name="Horswill A."/>
        </authorList>
    </citation>
    <scope>NUCLEOTIDE SEQUENCE [LARGE SCALE GENOMIC DNA]</scope>
    <source>
        <strain evidence="1 2">AH4003</strain>
    </source>
</reference>
<dbReference type="AlphaFoldDB" id="A0A2A4AJT2"/>
<gene>
    <name evidence="1" type="ORF">COM45_07940</name>
</gene>
<comment type="caution">
    <text evidence="1">The sequence shown here is derived from an EMBL/GenBank/DDBJ whole genome shotgun (WGS) entry which is preliminary data.</text>
</comment>
<sequence length="82" mass="9001">MLNNLSKVLITQPLESRADLYSALGTIRGCNTCTAPHNLDDLADFLREHKVETIVSSAWKLSTTDTAAVLEVLGDNGVRLFR</sequence>
<accession>A0A2A4AJT2</accession>
<proteinExistence type="predicted"/>
<evidence type="ECO:0000313" key="1">
    <source>
        <dbReference type="EMBL" id="PCC82739.1"/>
    </source>
</evidence>
<organism evidence="1 2">
    <name type="scientific">Corynebacterium accolens</name>
    <dbReference type="NCBI Taxonomy" id="38284"/>
    <lineage>
        <taxon>Bacteria</taxon>
        <taxon>Bacillati</taxon>
        <taxon>Actinomycetota</taxon>
        <taxon>Actinomycetes</taxon>
        <taxon>Mycobacteriales</taxon>
        <taxon>Corynebacteriaceae</taxon>
        <taxon>Corynebacterium</taxon>
    </lineage>
</organism>
<name>A0A2A4AJT2_9CORY</name>